<keyword evidence="6 10" id="KW-1133">Transmembrane helix</keyword>
<dbReference type="InterPro" id="IPR046342">
    <property type="entry name" value="CBS_dom_sf"/>
</dbReference>
<evidence type="ECO:0000256" key="1">
    <source>
        <dbReference type="ARBA" id="ARBA00004651"/>
    </source>
</evidence>
<evidence type="ECO:0000256" key="8">
    <source>
        <dbReference type="ARBA" id="ARBA00023136"/>
    </source>
</evidence>
<dbReference type="GO" id="GO:0005886">
    <property type="term" value="C:plasma membrane"/>
    <property type="evidence" value="ECO:0007669"/>
    <property type="project" value="UniProtKB-SubCell"/>
</dbReference>
<dbReference type="SMART" id="SM01091">
    <property type="entry name" value="CorC_HlyC"/>
    <property type="match status" value="1"/>
</dbReference>
<dbReference type="Pfam" id="PF01595">
    <property type="entry name" value="CNNM"/>
    <property type="match status" value="1"/>
</dbReference>
<keyword evidence="5" id="KW-0677">Repeat</keyword>
<evidence type="ECO:0000256" key="11">
    <source>
        <dbReference type="SAM" id="Phobius"/>
    </source>
</evidence>
<keyword evidence="7 9" id="KW-0129">CBS domain</keyword>
<dbReference type="Proteomes" id="UP000431269">
    <property type="component" value="Chromosome"/>
</dbReference>
<dbReference type="SUPFAM" id="SSF56176">
    <property type="entry name" value="FAD-binding/transporter-associated domain-like"/>
    <property type="match status" value="1"/>
</dbReference>
<dbReference type="Gene3D" id="3.10.580.10">
    <property type="entry name" value="CBS-domain"/>
    <property type="match status" value="1"/>
</dbReference>
<keyword evidence="15" id="KW-1185">Reference proteome</keyword>
<dbReference type="InterPro" id="IPR036318">
    <property type="entry name" value="FAD-bd_PCMH-like_sf"/>
</dbReference>
<dbReference type="PROSITE" id="PS51371">
    <property type="entry name" value="CBS"/>
    <property type="match status" value="2"/>
</dbReference>
<gene>
    <name evidence="14" type="primary">corC</name>
    <name evidence="14" type="ORF">DSM104635_00796</name>
</gene>
<feature type="transmembrane region" description="Helical" evidence="11">
    <location>
        <begin position="59"/>
        <end position="79"/>
    </location>
</feature>
<evidence type="ECO:0000256" key="3">
    <source>
        <dbReference type="ARBA" id="ARBA00022475"/>
    </source>
</evidence>
<dbReference type="InterPro" id="IPR002550">
    <property type="entry name" value="CNNM"/>
</dbReference>
<dbReference type="InterPro" id="IPR005170">
    <property type="entry name" value="Transptr-assoc_dom"/>
</dbReference>
<evidence type="ECO:0000256" key="6">
    <source>
        <dbReference type="ARBA" id="ARBA00022989"/>
    </source>
</evidence>
<sequence length="439" mass="48754">MTSPLLSLLVAFLLLAANAFYVAAEFALVKARAFRIDALAEDKRFGASLTQIILKNLEAYLACCQLGITMASLGLGWVGEPTVAAIVTPLLEPLGMPSETIHLIAFLIGFLVFSSLHIVIGEQVPKTFAIRNPEPVSLWIAYPLHASFIIFYPLNWMLNAASRATLRAFGVKEVSHADILTGAEIEGLVDASAEHGNLEMTTRDRLRGALDLGELTVTDVMIHRKNIKSLDIDLPPREIIAQAMQSPHTRLPLYQNEPDNIVGILHARDLLRAISEHGRDGFDVHEVKREPWFTPMTQSAEDQLAEFLRRREHFAIVVDEYGALMGLVTLEDILEEIVGDIKDEHDIAVQGVRPQPDGSVNVDGAVPVRDLNRMMNWDLPDEEAVTIAGLVIHEAQAIPDPGQKFAFHGYRFQVLRRQRNQITALRVEREMEDEGMEGG</sequence>
<evidence type="ECO:0000313" key="14">
    <source>
        <dbReference type="EMBL" id="QGZ93980.1"/>
    </source>
</evidence>
<dbReference type="AlphaFoldDB" id="A0A6I6MGX3"/>
<dbReference type="PANTHER" id="PTHR43099:SF5">
    <property type="entry name" value="HLYC_CORC FAMILY TRANSPORTER"/>
    <property type="match status" value="1"/>
</dbReference>
<evidence type="ECO:0000313" key="15">
    <source>
        <dbReference type="Proteomes" id="UP000431269"/>
    </source>
</evidence>
<dbReference type="Pfam" id="PF03471">
    <property type="entry name" value="CorC_HlyC"/>
    <property type="match status" value="1"/>
</dbReference>
<dbReference type="InterPro" id="IPR016169">
    <property type="entry name" value="FAD-bd_PCMH_sub2"/>
</dbReference>
<feature type="domain" description="CBS" evidence="12">
    <location>
        <begin position="221"/>
        <end position="281"/>
    </location>
</feature>
<dbReference type="Gene3D" id="3.30.465.10">
    <property type="match status" value="1"/>
</dbReference>
<dbReference type="InterPro" id="IPR044751">
    <property type="entry name" value="Ion_transp-like_CBS"/>
</dbReference>
<evidence type="ECO:0000256" key="2">
    <source>
        <dbReference type="ARBA" id="ARBA00006446"/>
    </source>
</evidence>
<proteinExistence type="inferred from homology"/>
<feature type="domain" description="CNNM transmembrane" evidence="13">
    <location>
        <begin position="1"/>
        <end position="202"/>
    </location>
</feature>
<feature type="domain" description="CBS" evidence="12">
    <location>
        <begin position="287"/>
        <end position="347"/>
    </location>
</feature>
<dbReference type="InterPro" id="IPR051676">
    <property type="entry name" value="UPF0053_domain"/>
</dbReference>
<protein>
    <submittedName>
        <fullName evidence="14">Magnesium and cobalt efflux protein CorC</fullName>
    </submittedName>
</protein>
<dbReference type="KEGG" id="tsv:DSM104635_00796"/>
<reference evidence="15" key="1">
    <citation type="submission" date="2019-12" db="EMBL/GenBank/DDBJ databases">
        <title>Complete genome of Terracaulis silvestris 0127_4.</title>
        <authorList>
            <person name="Vieira S."/>
            <person name="Riedel T."/>
            <person name="Sproer C."/>
            <person name="Pascual J."/>
            <person name="Boedeker C."/>
            <person name="Overmann J."/>
        </authorList>
    </citation>
    <scope>NUCLEOTIDE SEQUENCE [LARGE SCALE GENOMIC DNA]</scope>
    <source>
        <strain evidence="15">0127_4</strain>
    </source>
</reference>
<dbReference type="PANTHER" id="PTHR43099">
    <property type="entry name" value="UPF0053 PROTEIN YRKA"/>
    <property type="match status" value="1"/>
</dbReference>
<name>A0A6I6MGX3_9CAUL</name>
<evidence type="ECO:0000256" key="7">
    <source>
        <dbReference type="ARBA" id="ARBA00023122"/>
    </source>
</evidence>
<evidence type="ECO:0000259" key="13">
    <source>
        <dbReference type="PROSITE" id="PS51846"/>
    </source>
</evidence>
<feature type="transmembrane region" description="Helical" evidence="11">
    <location>
        <begin position="140"/>
        <end position="158"/>
    </location>
</feature>
<dbReference type="Pfam" id="PF00571">
    <property type="entry name" value="CBS"/>
    <property type="match status" value="2"/>
</dbReference>
<dbReference type="InterPro" id="IPR000644">
    <property type="entry name" value="CBS_dom"/>
</dbReference>
<keyword evidence="8 10" id="KW-0472">Membrane</keyword>
<dbReference type="RefSeq" id="WP_158764955.1">
    <property type="nucleotide sequence ID" value="NZ_CP047045.1"/>
</dbReference>
<dbReference type="EMBL" id="CP047045">
    <property type="protein sequence ID" value="QGZ93980.1"/>
    <property type="molecule type" value="Genomic_DNA"/>
</dbReference>
<organism evidence="14 15">
    <name type="scientific">Terricaulis silvestris</name>
    <dbReference type="NCBI Taxonomy" id="2686094"/>
    <lineage>
        <taxon>Bacteria</taxon>
        <taxon>Pseudomonadati</taxon>
        <taxon>Pseudomonadota</taxon>
        <taxon>Alphaproteobacteria</taxon>
        <taxon>Caulobacterales</taxon>
        <taxon>Caulobacteraceae</taxon>
        <taxon>Terricaulis</taxon>
    </lineage>
</organism>
<evidence type="ECO:0000259" key="12">
    <source>
        <dbReference type="PROSITE" id="PS51371"/>
    </source>
</evidence>
<evidence type="ECO:0000256" key="10">
    <source>
        <dbReference type="PROSITE-ProRule" id="PRU01193"/>
    </source>
</evidence>
<keyword evidence="4 10" id="KW-0812">Transmembrane</keyword>
<comment type="subcellular location">
    <subcellularLocation>
        <location evidence="1">Cell membrane</location>
        <topology evidence="1">Multi-pass membrane protein</topology>
    </subcellularLocation>
</comment>
<dbReference type="FunFam" id="3.10.580.10:FF:000002">
    <property type="entry name" value="Magnesium/cobalt efflux protein CorC"/>
    <property type="match status" value="1"/>
</dbReference>
<dbReference type="GO" id="GO:0050660">
    <property type="term" value="F:flavin adenine dinucleotide binding"/>
    <property type="evidence" value="ECO:0007669"/>
    <property type="project" value="InterPro"/>
</dbReference>
<evidence type="ECO:0000256" key="9">
    <source>
        <dbReference type="PROSITE-ProRule" id="PRU00703"/>
    </source>
</evidence>
<dbReference type="PROSITE" id="PS51846">
    <property type="entry name" value="CNNM"/>
    <property type="match status" value="1"/>
</dbReference>
<keyword evidence="3" id="KW-1003">Cell membrane</keyword>
<evidence type="ECO:0000256" key="5">
    <source>
        <dbReference type="ARBA" id="ARBA00022737"/>
    </source>
</evidence>
<dbReference type="SUPFAM" id="SSF54631">
    <property type="entry name" value="CBS-domain pair"/>
    <property type="match status" value="1"/>
</dbReference>
<dbReference type="CDD" id="cd04590">
    <property type="entry name" value="CBS_pair_CorC_HlyC_assoc"/>
    <property type="match status" value="1"/>
</dbReference>
<feature type="transmembrane region" description="Helical" evidence="11">
    <location>
        <begin position="100"/>
        <end position="120"/>
    </location>
</feature>
<evidence type="ECO:0000256" key="4">
    <source>
        <dbReference type="ARBA" id="ARBA00022692"/>
    </source>
</evidence>
<accession>A0A6I6MGX3</accession>
<comment type="similarity">
    <text evidence="2">Belongs to the UPF0053 family. Hemolysin C subfamily.</text>
</comment>